<dbReference type="AlphaFoldDB" id="A0A1X1TZH9"/>
<dbReference type="RefSeq" id="WP_085127670.1">
    <property type="nucleotide sequence ID" value="NZ_LQOT01000019.1"/>
</dbReference>
<dbReference type="EMBL" id="LQOT01000019">
    <property type="protein sequence ID" value="ORV49991.1"/>
    <property type="molecule type" value="Genomic_DNA"/>
</dbReference>
<proteinExistence type="predicted"/>
<accession>A0A1X1TZH9</accession>
<feature type="compositionally biased region" description="Basic and acidic residues" evidence="1">
    <location>
        <begin position="265"/>
        <end position="278"/>
    </location>
</feature>
<sequence length="278" mass="31134">MSDVAAEWVEQKWSEYAESIEALAARVGDPDDFRVISRSSLAGDDTKSHPFEVSHALRHIINASVDQLHGVKVVVRDANYQHLAVSNTLVRAALENTATGLWILGPKARPQRIERALRWHARNYHDFANYLTSSGSSTADMLKRNADSLDQISDVAKRLGIDADRAKSGLKVTEPIKGGALYTELPVYNDWQITSGFAHGRPWAHQGFLHREQVDGGTDGHLVYRMTAREDMTLYFAVQALHLLGELLRLRDRRAGLAMPPRPDGLPDHEPKVRQPHR</sequence>
<dbReference type="Proteomes" id="UP000193465">
    <property type="component" value="Unassembled WGS sequence"/>
</dbReference>
<evidence type="ECO:0000313" key="3">
    <source>
        <dbReference type="Proteomes" id="UP000193465"/>
    </source>
</evidence>
<keyword evidence="3" id="KW-1185">Reference proteome</keyword>
<comment type="caution">
    <text evidence="2">The sequence shown here is derived from an EMBL/GenBank/DDBJ whole genome shotgun (WGS) entry which is preliminary data.</text>
</comment>
<organism evidence="2 3">
    <name type="scientific">Mycolicibacter engbaekii</name>
    <dbReference type="NCBI Taxonomy" id="188915"/>
    <lineage>
        <taxon>Bacteria</taxon>
        <taxon>Bacillati</taxon>
        <taxon>Actinomycetota</taxon>
        <taxon>Actinomycetes</taxon>
        <taxon>Mycobacteriales</taxon>
        <taxon>Mycobacteriaceae</taxon>
        <taxon>Mycolicibacter</taxon>
    </lineage>
</organism>
<protein>
    <submittedName>
        <fullName evidence="2">Uncharacterized protein</fullName>
    </submittedName>
</protein>
<feature type="region of interest" description="Disordered" evidence="1">
    <location>
        <begin position="258"/>
        <end position="278"/>
    </location>
</feature>
<reference evidence="2 3" key="1">
    <citation type="submission" date="2016-01" db="EMBL/GenBank/DDBJ databases">
        <title>The new phylogeny of the genus Mycobacterium.</title>
        <authorList>
            <person name="Tarcisio F."/>
            <person name="Conor M."/>
            <person name="Antonella G."/>
            <person name="Elisabetta G."/>
            <person name="Giulia F.S."/>
            <person name="Sara T."/>
            <person name="Anna F."/>
            <person name="Clotilde B."/>
            <person name="Roberto B."/>
            <person name="Veronica D.S."/>
            <person name="Fabio R."/>
            <person name="Monica P."/>
            <person name="Olivier J."/>
            <person name="Enrico T."/>
            <person name="Nicola S."/>
        </authorList>
    </citation>
    <scope>NUCLEOTIDE SEQUENCE [LARGE SCALE GENOMIC DNA]</scope>
    <source>
        <strain evidence="2 3">ATCC 27353</strain>
    </source>
</reference>
<evidence type="ECO:0000313" key="2">
    <source>
        <dbReference type="EMBL" id="ORV49991.1"/>
    </source>
</evidence>
<gene>
    <name evidence="2" type="ORF">AWC02_05270</name>
</gene>
<evidence type="ECO:0000256" key="1">
    <source>
        <dbReference type="SAM" id="MobiDB-lite"/>
    </source>
</evidence>
<name>A0A1X1TZH9_9MYCO</name>